<evidence type="ECO:0000256" key="3">
    <source>
        <dbReference type="ARBA" id="ARBA00022801"/>
    </source>
</evidence>
<organism evidence="8 9">
    <name type="scientific">Effusibacillus lacus</name>
    <dbReference type="NCBI Taxonomy" id="1348429"/>
    <lineage>
        <taxon>Bacteria</taxon>
        <taxon>Bacillati</taxon>
        <taxon>Bacillota</taxon>
        <taxon>Bacilli</taxon>
        <taxon>Bacillales</taxon>
        <taxon>Alicyclobacillaceae</taxon>
        <taxon>Effusibacillus</taxon>
    </lineage>
</organism>
<dbReference type="RefSeq" id="WP_096182945.1">
    <property type="nucleotide sequence ID" value="NZ_BDUF01000086.1"/>
</dbReference>
<dbReference type="CDD" id="cd09912">
    <property type="entry name" value="DLP_2"/>
    <property type="match status" value="2"/>
</dbReference>
<dbReference type="SUPFAM" id="SSF52540">
    <property type="entry name" value="P-loop containing nucleoside triphosphate hydrolases"/>
    <property type="match status" value="2"/>
</dbReference>
<dbReference type="AlphaFoldDB" id="A0A292YE86"/>
<accession>A0A292YE86</accession>
<evidence type="ECO:0000259" key="7">
    <source>
        <dbReference type="Pfam" id="PF00350"/>
    </source>
</evidence>
<dbReference type="InterPro" id="IPR045063">
    <property type="entry name" value="Dynamin_N"/>
</dbReference>
<keyword evidence="6" id="KW-0175">Coiled coil</keyword>
<comment type="caution">
    <text evidence="8">The sequence shown here is derived from an EMBL/GenBank/DDBJ whole genome shotgun (WGS) entry which is preliminary data.</text>
</comment>
<feature type="domain" description="Dynamin N-terminal" evidence="7">
    <location>
        <begin position="639"/>
        <end position="877"/>
    </location>
</feature>
<reference evidence="9" key="1">
    <citation type="submission" date="2017-07" db="EMBL/GenBank/DDBJ databases">
        <title>Draft genome sequence of Effusibacillus lacus strain skLN1.</title>
        <authorList>
            <person name="Watanabe M."/>
            <person name="Kojima H."/>
            <person name="Fukui M."/>
        </authorList>
    </citation>
    <scope>NUCLEOTIDE SEQUENCE [LARGE SCALE GENOMIC DNA]</scope>
    <source>
        <strain evidence="9">skLN1</strain>
    </source>
</reference>
<dbReference type="GO" id="GO:0008053">
    <property type="term" value="P:mitochondrial fusion"/>
    <property type="evidence" value="ECO:0007669"/>
    <property type="project" value="TreeGrafter"/>
</dbReference>
<feature type="domain" description="Dynamin N-terminal" evidence="7">
    <location>
        <begin position="43"/>
        <end position="196"/>
    </location>
</feature>
<keyword evidence="2" id="KW-0547">Nucleotide-binding</keyword>
<keyword evidence="5" id="KW-0472">Membrane</keyword>
<keyword evidence="4" id="KW-0342">GTP-binding</keyword>
<proteinExistence type="predicted"/>
<dbReference type="Pfam" id="PF00350">
    <property type="entry name" value="Dynamin_N"/>
    <property type="match status" value="2"/>
</dbReference>
<comment type="subcellular location">
    <subcellularLocation>
        <location evidence="1">Membrane</location>
    </subcellularLocation>
</comment>
<feature type="coiled-coil region" evidence="6">
    <location>
        <begin position="981"/>
        <end position="1042"/>
    </location>
</feature>
<dbReference type="InterPro" id="IPR027094">
    <property type="entry name" value="Mitofusin_fam"/>
</dbReference>
<name>A0A292YE86_9BACL</name>
<evidence type="ECO:0000313" key="8">
    <source>
        <dbReference type="EMBL" id="GAX91222.1"/>
    </source>
</evidence>
<evidence type="ECO:0000313" key="9">
    <source>
        <dbReference type="Proteomes" id="UP000217785"/>
    </source>
</evidence>
<dbReference type="InterPro" id="IPR027417">
    <property type="entry name" value="P-loop_NTPase"/>
</dbReference>
<evidence type="ECO:0000256" key="2">
    <source>
        <dbReference type="ARBA" id="ARBA00022741"/>
    </source>
</evidence>
<dbReference type="Proteomes" id="UP000217785">
    <property type="component" value="Unassembled WGS sequence"/>
</dbReference>
<evidence type="ECO:0000256" key="4">
    <source>
        <dbReference type="ARBA" id="ARBA00023134"/>
    </source>
</evidence>
<dbReference type="PANTHER" id="PTHR10465">
    <property type="entry name" value="TRANSMEMBRANE GTPASE FZO1"/>
    <property type="match status" value="1"/>
</dbReference>
<protein>
    <submittedName>
        <fullName evidence="8">Dynamin family protein</fullName>
    </submittedName>
</protein>
<evidence type="ECO:0000256" key="5">
    <source>
        <dbReference type="ARBA" id="ARBA00023136"/>
    </source>
</evidence>
<dbReference type="Gene3D" id="3.40.50.300">
    <property type="entry name" value="P-loop containing nucleotide triphosphate hydrolases"/>
    <property type="match status" value="2"/>
</dbReference>
<dbReference type="PANTHER" id="PTHR10465:SF0">
    <property type="entry name" value="SARCALUMENIN"/>
    <property type="match status" value="1"/>
</dbReference>
<dbReference type="EMBL" id="BDUF01000086">
    <property type="protein sequence ID" value="GAX91222.1"/>
    <property type="molecule type" value="Genomic_DNA"/>
</dbReference>
<gene>
    <name evidence="8" type="ORF">EFBL_2888</name>
</gene>
<evidence type="ECO:0000256" key="6">
    <source>
        <dbReference type="SAM" id="Coils"/>
    </source>
</evidence>
<dbReference type="GO" id="GO:0003924">
    <property type="term" value="F:GTPase activity"/>
    <property type="evidence" value="ECO:0007669"/>
    <property type="project" value="InterPro"/>
</dbReference>
<sequence>MDFEQLKPKLNELETKFAQAGDSQNARKINQLINKLEKGTFIIAFCGHFSAGKSSMINRFMGHQVLPSSPIPTSANVVTIERGLSGAMVTRRDGTSFSMALSELNKLREYAADGQAIETIQIQHESDFLPERVQLMDTPGIDSTDDAHKVAAESALHLADLVLYVMDYNHVQSEVNFGFTKTLKDRGKAVWLVVNQIDKHNEFELPFASYAKSVKESYAAWGIEPDGIFFTSLRETEHPHNRFGALQEALHSLFPEKDLLLRSSIMQSALHLIEEHVQAQSEQLEPTRQEYLQVLAETGGDGESPGELDVEALREQVIRLEKTMGEKQALPERLREDMERQLQSLIENATLTPFQTTELCGKYLESRGPRFRVGLFFAGSKTDRERERRLQDLHNDFTGKVAANLDWHFKDLLVTLPESYGVKNEVYAKSVYDITIEITPEMLGAWVKEGALASTEYMYQYAKDISAEVKAMYRRIAAEFVEKAVKMAQSFGSMEAEGDAIKLSTLKKRLQAAVGLEHLERKIASYKSELMDLFKEEQHLSEQVSFLYRRGSGDLHFMQSTGVETNRGRSGDTLGMADGYPPLTVTESARPVHFKASLIDAAGKLRQAAERIRDIPGMQVMSSHMLARAERLEQNLFTVALFGAFSAGKSSFANAMMGELVLPVSPNPTTATINKILPPTSDWPHGSVRVKLKTNADIAADIRGSLAVLGHHMEGSLTDAEDPENARDRFFAEVLQLTAGLEPVEVPPNAKPHFSFLKAVEIGYAAIQDQLGMELHVDVDTFREYVAREEKACFVEWIELYYDCPLTREGIVLIDTPGADSINARHTKVAFEYIKNADAVLFVTYYNHAFSNADREFLIQLGRVKDTFEMDKMFFLVNAADLAADVEELADVVSHVRKNLVSCGVSKPRIYPVSSQMALLARLAEKGALPASAERVYRKLTGTWKQNLAPSPAEIVNRSGIRKFEDDFLSFTIEELTEVAVQAAEAEIRRASASLGELIENARADDSVRRQKIKDLQDSLKRVRLEAESVEYDSEIRAIEKEIDELLYYVRQRVFLRYYDAFNESFSSSVLRDDAKNIKRVLAGCLEELVRFLAFDLGQEMRATSVRVEKQVNQGASRIYDKWAALVQTHLHGCQCEPYQKRSFPIPEFAAELAGTSSDRFSGALAIYKNARDFFERDAKSTMREEIEKLLQEPVAAYLEEGSRILRDQYLAAFHTVVAETKQQLIDEATEYAKGLLAALSQNVDMEALLQTERWISQLAGKTSVQSA</sequence>
<evidence type="ECO:0000256" key="1">
    <source>
        <dbReference type="ARBA" id="ARBA00004370"/>
    </source>
</evidence>
<dbReference type="OrthoDB" id="5477114at2"/>
<keyword evidence="9" id="KW-1185">Reference proteome</keyword>
<dbReference type="GO" id="GO:0005525">
    <property type="term" value="F:GTP binding"/>
    <property type="evidence" value="ECO:0007669"/>
    <property type="project" value="UniProtKB-KW"/>
</dbReference>
<dbReference type="GO" id="GO:0016020">
    <property type="term" value="C:membrane"/>
    <property type="evidence" value="ECO:0007669"/>
    <property type="project" value="UniProtKB-SubCell"/>
</dbReference>
<keyword evidence="3" id="KW-0378">Hydrolase</keyword>